<proteinExistence type="predicted"/>
<evidence type="ECO:0000313" key="3">
    <source>
        <dbReference type="Proteomes" id="UP000326202"/>
    </source>
</evidence>
<evidence type="ECO:0000313" key="2">
    <source>
        <dbReference type="EMBL" id="QEX15141.1"/>
    </source>
</evidence>
<dbReference type="Gene3D" id="3.10.450.710">
    <property type="entry name" value="Tgt2/MlaC"/>
    <property type="match status" value="1"/>
</dbReference>
<protein>
    <recommendedName>
        <fullName evidence="4">Toluene tolerance protein</fullName>
    </recommendedName>
</protein>
<reference evidence="2 3" key="1">
    <citation type="submission" date="2019-08" db="EMBL/GenBank/DDBJ databases">
        <title>Hyperibacter terrae gen. nov., sp. nov. and Hyperibacter viscosus sp. nov., two new members in the family Rhodospirillaceae isolated from the rhizosphere of Hypericum perforatum.</title>
        <authorList>
            <person name="Noviana Z."/>
        </authorList>
    </citation>
    <scope>NUCLEOTIDE SEQUENCE [LARGE SCALE GENOMIC DNA]</scope>
    <source>
        <strain evidence="2 3">R5913</strain>
    </source>
</reference>
<dbReference type="InterPro" id="IPR042245">
    <property type="entry name" value="Tgt2/MlaC_sf"/>
</dbReference>
<evidence type="ECO:0000256" key="1">
    <source>
        <dbReference type="SAM" id="SignalP"/>
    </source>
</evidence>
<feature type="signal peptide" evidence="1">
    <location>
        <begin position="1"/>
        <end position="28"/>
    </location>
</feature>
<dbReference type="PANTHER" id="PTHR36573">
    <property type="entry name" value="INTERMEMBRANE PHOSPHOLIPID TRANSPORT SYSTEM BINDING PROTEIN MLAC"/>
    <property type="match status" value="1"/>
</dbReference>
<sequence>MKPHFRRFLPFVGVGLALALMLSFVAPARAVATPAGDLVGKLNGAFLQVMQNAASLGYEGRYKVLEPVVADAFDFTLMSRVAMGSRWQNLTDAQKQTLVDTFRRYSTATYASRFDGFSNQRFEILGEEAKAQDTVLVKNQIAGGNGDPVRIDYLLRPDQGQLKIIDVYLNGSISQLSVYRSEFIDVMGAKGFDGLIATLDQRIAEMSKGEAPAAQP</sequence>
<dbReference type="NCBIfam" id="TIGR03481">
    <property type="entry name" value="HpnM"/>
    <property type="match status" value="1"/>
</dbReference>
<dbReference type="Pfam" id="PF05494">
    <property type="entry name" value="MlaC"/>
    <property type="match status" value="1"/>
</dbReference>
<organism evidence="2 3">
    <name type="scientific">Hypericibacter terrae</name>
    <dbReference type="NCBI Taxonomy" id="2602015"/>
    <lineage>
        <taxon>Bacteria</taxon>
        <taxon>Pseudomonadati</taxon>
        <taxon>Pseudomonadota</taxon>
        <taxon>Alphaproteobacteria</taxon>
        <taxon>Rhodospirillales</taxon>
        <taxon>Dongiaceae</taxon>
        <taxon>Hypericibacter</taxon>
    </lineage>
</organism>
<dbReference type="KEGG" id="htq:FRZ44_04210"/>
<keyword evidence="1" id="KW-0732">Signal</keyword>
<dbReference type="Proteomes" id="UP000326202">
    <property type="component" value="Chromosome"/>
</dbReference>
<accession>A0A5J6MDH8</accession>
<dbReference type="PANTHER" id="PTHR36573:SF1">
    <property type="entry name" value="INTERMEMBRANE PHOSPHOLIPID TRANSPORT SYSTEM BINDING PROTEIN MLAC"/>
    <property type="match status" value="1"/>
</dbReference>
<name>A0A5J6MDH8_9PROT</name>
<dbReference type="AlphaFoldDB" id="A0A5J6MDH8"/>
<keyword evidence="3" id="KW-1185">Reference proteome</keyword>
<dbReference type="InterPro" id="IPR008869">
    <property type="entry name" value="MlaC/ttg2D"/>
</dbReference>
<dbReference type="RefSeq" id="WP_191908372.1">
    <property type="nucleotide sequence ID" value="NZ_CP042906.1"/>
</dbReference>
<evidence type="ECO:0008006" key="4">
    <source>
        <dbReference type="Google" id="ProtNLM"/>
    </source>
</evidence>
<dbReference type="EMBL" id="CP042906">
    <property type="protein sequence ID" value="QEX15141.1"/>
    <property type="molecule type" value="Genomic_DNA"/>
</dbReference>
<feature type="chain" id="PRO_5023936627" description="Toluene tolerance protein" evidence="1">
    <location>
        <begin position="29"/>
        <end position="216"/>
    </location>
</feature>
<dbReference type="InterPro" id="IPR017842">
    <property type="entry name" value="Hopanoid_biosyn-assoc_HpnM"/>
</dbReference>
<gene>
    <name evidence="2" type="ORF">FRZ44_04210</name>
</gene>